<name>A0A7G1NJE5_9ACTN</name>
<evidence type="ECO:0000313" key="3">
    <source>
        <dbReference type="Proteomes" id="UP000516373"/>
    </source>
</evidence>
<sequence length="68" mass="7553">MYVLGGRSSNRKGPREASSAQDRLRNRGRTDVNPLKIAQAVRVIRTVVQGFARRCSVCETPVPRAFPV</sequence>
<evidence type="ECO:0000313" key="2">
    <source>
        <dbReference type="EMBL" id="BCL22382.1"/>
    </source>
</evidence>
<proteinExistence type="predicted"/>
<dbReference type="KEGG" id="stui:GCM10017668_42250"/>
<organism evidence="2 3">
    <name type="scientific">Streptomyces tuirus</name>
    <dbReference type="NCBI Taxonomy" id="68278"/>
    <lineage>
        <taxon>Bacteria</taxon>
        <taxon>Bacillati</taxon>
        <taxon>Actinomycetota</taxon>
        <taxon>Actinomycetes</taxon>
        <taxon>Kitasatosporales</taxon>
        <taxon>Streptomycetaceae</taxon>
        <taxon>Streptomyces</taxon>
    </lineage>
</organism>
<gene>
    <name evidence="2" type="ORF">GCM10017668_42250</name>
</gene>
<protein>
    <submittedName>
        <fullName evidence="2">Uncharacterized protein</fullName>
    </submittedName>
</protein>
<dbReference type="Proteomes" id="UP000516373">
    <property type="component" value="Chromosome"/>
</dbReference>
<accession>A0A7G1NJE5</accession>
<reference evidence="2 3" key="1">
    <citation type="journal article" date="2014" name="Int. J. Syst. Evol. Microbiol.">
        <title>Complete genome sequence of Corynebacterium casei LMG S-19264T (=DSM 44701T), isolated from a smear-ripened cheese.</title>
        <authorList>
            <consortium name="US DOE Joint Genome Institute (JGI-PGF)"/>
            <person name="Walter F."/>
            <person name="Albersmeier A."/>
            <person name="Kalinowski J."/>
            <person name="Ruckert C."/>
        </authorList>
    </citation>
    <scope>NUCLEOTIDE SEQUENCE [LARGE SCALE GENOMIC DNA]</scope>
    <source>
        <strain evidence="2 3">JCM 4255</strain>
    </source>
</reference>
<evidence type="ECO:0000256" key="1">
    <source>
        <dbReference type="SAM" id="MobiDB-lite"/>
    </source>
</evidence>
<feature type="region of interest" description="Disordered" evidence="1">
    <location>
        <begin position="1"/>
        <end position="31"/>
    </location>
</feature>
<dbReference type="EMBL" id="AP023439">
    <property type="protein sequence ID" value="BCL22382.1"/>
    <property type="molecule type" value="Genomic_DNA"/>
</dbReference>
<dbReference type="AlphaFoldDB" id="A0A7G1NJE5"/>